<proteinExistence type="inferred from homology"/>
<reference evidence="8" key="1">
    <citation type="submission" date="2025-08" db="UniProtKB">
        <authorList>
            <consortium name="RefSeq"/>
        </authorList>
    </citation>
    <scope>IDENTIFICATION</scope>
    <source>
        <tissue evidence="8">Silk gland</tissue>
    </source>
</reference>
<dbReference type="PANTHER" id="PTHR24322:SF748">
    <property type="entry name" value="FI23927P1-RELATED"/>
    <property type="match status" value="1"/>
</dbReference>
<dbReference type="CDD" id="cd05339">
    <property type="entry name" value="17beta-HSDXI-like_SDR_c"/>
    <property type="match status" value="1"/>
</dbReference>
<dbReference type="GO" id="GO:0016616">
    <property type="term" value="F:oxidoreductase activity, acting on the CH-OH group of donors, NAD or NADP as acceptor"/>
    <property type="evidence" value="ECO:0007669"/>
    <property type="project" value="TreeGrafter"/>
</dbReference>
<dbReference type="KEGG" id="bman:114251575"/>
<dbReference type="InterPro" id="IPR036291">
    <property type="entry name" value="NAD(P)-bd_dom_sf"/>
</dbReference>
<sequence>MSEQTQEYINGMRPGPLTREIPECMRDKYTVVQSIIDVIVFVIVGVGYVIQAIYRTIVGYPKRDLKGGVAVVTGGGGGLGSLIALRLARLGCTIVLWDINKQGLEDTVKLVKGVGGKCYGYVVDLASREDIYRVAKNVEEQVGKVNLLINNAGVVSGHYLLETPDHLIQRTFDVNILAHFWTVKAFLPTMISQNDGHIVTIASMAGHVGVAKLVDYCSSKAAACGFDEALRVELETKGVKGVKTSLICPYFIRSTGMFEEVNSRFVPQLNSNEVADRVVLAIRTSEPFALIPGFFRVLLPFKWIVPWPCISELIRGLVPDAVPVAPNARIETPSSAPKIDMKTDSRPMSLLPPARHDRQV</sequence>
<evidence type="ECO:0000256" key="5">
    <source>
        <dbReference type="SAM" id="MobiDB-lite"/>
    </source>
</evidence>
<dbReference type="Proteomes" id="UP000504629">
    <property type="component" value="Unplaced"/>
</dbReference>
<dbReference type="PRINTS" id="PR00080">
    <property type="entry name" value="SDRFAMILY"/>
</dbReference>
<keyword evidence="6" id="KW-0472">Membrane</keyword>
<dbReference type="OrthoDB" id="10253736at2759"/>
<dbReference type="GeneID" id="114251575"/>
<comment type="similarity">
    <text evidence="1 4">Belongs to the short-chain dehydrogenases/reductases (SDR) family.</text>
</comment>
<organism evidence="7 8">
    <name type="scientific">Bombyx mandarina</name>
    <name type="common">Wild silk moth</name>
    <name type="synonym">Wild silkworm</name>
    <dbReference type="NCBI Taxonomy" id="7092"/>
    <lineage>
        <taxon>Eukaryota</taxon>
        <taxon>Metazoa</taxon>
        <taxon>Ecdysozoa</taxon>
        <taxon>Arthropoda</taxon>
        <taxon>Hexapoda</taxon>
        <taxon>Insecta</taxon>
        <taxon>Pterygota</taxon>
        <taxon>Neoptera</taxon>
        <taxon>Endopterygota</taxon>
        <taxon>Lepidoptera</taxon>
        <taxon>Glossata</taxon>
        <taxon>Ditrysia</taxon>
        <taxon>Bombycoidea</taxon>
        <taxon>Bombycidae</taxon>
        <taxon>Bombycinae</taxon>
        <taxon>Bombyx</taxon>
    </lineage>
</organism>
<evidence type="ECO:0000313" key="8">
    <source>
        <dbReference type="RefSeq" id="XP_028041695.1"/>
    </source>
</evidence>
<name>A0A6J2KI19_BOMMA</name>
<keyword evidence="6" id="KW-1133">Transmembrane helix</keyword>
<evidence type="ECO:0000313" key="7">
    <source>
        <dbReference type="Proteomes" id="UP000504629"/>
    </source>
</evidence>
<keyword evidence="2" id="KW-0560">Oxidoreductase</keyword>
<dbReference type="Gene3D" id="3.40.50.720">
    <property type="entry name" value="NAD(P)-binding Rossmann-like Domain"/>
    <property type="match status" value="1"/>
</dbReference>
<dbReference type="PRINTS" id="PR00081">
    <property type="entry name" value="GDHRDH"/>
</dbReference>
<accession>A0A6J2KI19</accession>
<keyword evidence="7" id="KW-1185">Reference proteome</keyword>
<dbReference type="FunFam" id="3.40.50.720:FF:000202">
    <property type="entry name" value="Short-chain dehydrogenase/reductase family 16C member 6"/>
    <property type="match status" value="1"/>
</dbReference>
<evidence type="ECO:0000256" key="1">
    <source>
        <dbReference type="ARBA" id="ARBA00006484"/>
    </source>
</evidence>
<evidence type="ECO:0000256" key="6">
    <source>
        <dbReference type="SAM" id="Phobius"/>
    </source>
</evidence>
<dbReference type="SUPFAM" id="SSF51735">
    <property type="entry name" value="NAD(P)-binding Rossmann-fold domains"/>
    <property type="match status" value="1"/>
</dbReference>
<evidence type="ECO:0000256" key="4">
    <source>
        <dbReference type="RuleBase" id="RU000363"/>
    </source>
</evidence>
<feature type="region of interest" description="Disordered" evidence="5">
    <location>
        <begin position="333"/>
        <end position="360"/>
    </location>
</feature>
<dbReference type="GO" id="GO:0005811">
    <property type="term" value="C:lipid droplet"/>
    <property type="evidence" value="ECO:0007669"/>
    <property type="project" value="TreeGrafter"/>
</dbReference>
<dbReference type="InterPro" id="IPR002347">
    <property type="entry name" value="SDR_fam"/>
</dbReference>
<feature type="transmembrane region" description="Helical" evidence="6">
    <location>
        <begin position="35"/>
        <end position="54"/>
    </location>
</feature>
<dbReference type="RefSeq" id="XP_028041695.1">
    <property type="nucleotide sequence ID" value="XM_028185894.1"/>
</dbReference>
<protein>
    <submittedName>
        <fullName evidence="8">Estradiol 17-beta-dehydrogenase 11-like</fullName>
    </submittedName>
</protein>
<keyword evidence="3" id="KW-0520">NAD</keyword>
<keyword evidence="6" id="KW-0812">Transmembrane</keyword>
<evidence type="ECO:0000256" key="2">
    <source>
        <dbReference type="ARBA" id="ARBA00023002"/>
    </source>
</evidence>
<dbReference type="AlphaFoldDB" id="A0A6J2KI19"/>
<evidence type="ECO:0000256" key="3">
    <source>
        <dbReference type="ARBA" id="ARBA00023027"/>
    </source>
</evidence>
<dbReference type="Pfam" id="PF00106">
    <property type="entry name" value="adh_short"/>
    <property type="match status" value="1"/>
</dbReference>
<dbReference type="PANTHER" id="PTHR24322">
    <property type="entry name" value="PKSB"/>
    <property type="match status" value="1"/>
</dbReference>
<gene>
    <name evidence="8" type="primary">LOC114251575</name>
</gene>